<organism evidence="2 3">
    <name type="scientific">Tigriopus californicus</name>
    <name type="common">Marine copepod</name>
    <dbReference type="NCBI Taxonomy" id="6832"/>
    <lineage>
        <taxon>Eukaryota</taxon>
        <taxon>Metazoa</taxon>
        <taxon>Ecdysozoa</taxon>
        <taxon>Arthropoda</taxon>
        <taxon>Crustacea</taxon>
        <taxon>Multicrustacea</taxon>
        <taxon>Hexanauplia</taxon>
        <taxon>Copepoda</taxon>
        <taxon>Harpacticoida</taxon>
        <taxon>Harpacticidae</taxon>
        <taxon>Tigriopus</taxon>
    </lineage>
</organism>
<dbReference type="Proteomes" id="UP000318571">
    <property type="component" value="Chromosome 11"/>
</dbReference>
<dbReference type="GO" id="GO:0008525">
    <property type="term" value="F:phosphatidylcholine transporter activity"/>
    <property type="evidence" value="ECO:0007669"/>
    <property type="project" value="TreeGrafter"/>
</dbReference>
<dbReference type="Pfam" id="PF02121">
    <property type="entry name" value="IP_trans"/>
    <property type="match status" value="1"/>
</dbReference>
<protein>
    <recommendedName>
        <fullName evidence="1">Phosphatidylinositol transfer protein N-terminal domain-containing protein</fullName>
    </recommendedName>
</protein>
<dbReference type="FunFam" id="3.30.530.20:FF:000028">
    <property type="entry name" value="Phosphatidylinositol transfer protein 5"/>
    <property type="match status" value="1"/>
</dbReference>
<gene>
    <name evidence="2" type="ORF">TCAL_13477</name>
</gene>
<reference evidence="2 3" key="1">
    <citation type="journal article" date="2018" name="Nat. Ecol. Evol.">
        <title>Genomic signatures of mitonuclear coevolution across populations of Tigriopus californicus.</title>
        <authorList>
            <person name="Barreto F.S."/>
            <person name="Watson E.T."/>
            <person name="Lima T.G."/>
            <person name="Willett C.S."/>
            <person name="Edmands S."/>
            <person name="Li W."/>
            <person name="Burton R.S."/>
        </authorList>
    </citation>
    <scope>NUCLEOTIDE SEQUENCE [LARGE SCALE GENOMIC DNA]</scope>
    <source>
        <strain evidence="2 3">San Diego</strain>
    </source>
</reference>
<dbReference type="PRINTS" id="PR00391">
    <property type="entry name" value="PITRANSFER"/>
</dbReference>
<dbReference type="AlphaFoldDB" id="A0A553PKG7"/>
<evidence type="ECO:0000313" key="3">
    <source>
        <dbReference type="Proteomes" id="UP000318571"/>
    </source>
</evidence>
<accession>A0A553PKG7</accession>
<dbReference type="GO" id="GO:0031210">
    <property type="term" value="F:phosphatidylcholine binding"/>
    <property type="evidence" value="ECO:0007669"/>
    <property type="project" value="TreeGrafter"/>
</dbReference>
<dbReference type="PANTHER" id="PTHR10658">
    <property type="entry name" value="PHOSPHATIDYLINOSITOL TRANSFER PROTEIN"/>
    <property type="match status" value="1"/>
</dbReference>
<dbReference type="EMBL" id="VCGU01000003">
    <property type="protein sequence ID" value="TRY78149.1"/>
    <property type="molecule type" value="Genomic_DNA"/>
</dbReference>
<dbReference type="Gene3D" id="3.30.530.20">
    <property type="match status" value="1"/>
</dbReference>
<dbReference type="SUPFAM" id="SSF55961">
    <property type="entry name" value="Bet v1-like"/>
    <property type="match status" value="1"/>
</dbReference>
<dbReference type="PANTHER" id="PTHR10658:SF11">
    <property type="entry name" value="VIBRATOR, ISOFORM B"/>
    <property type="match status" value="1"/>
</dbReference>
<proteinExistence type="predicted"/>
<dbReference type="GO" id="GO:0005737">
    <property type="term" value="C:cytoplasm"/>
    <property type="evidence" value="ECO:0007669"/>
    <property type="project" value="TreeGrafter"/>
</dbReference>
<name>A0A553PKG7_TIGCA</name>
<dbReference type="OMA" id="NPECPRM"/>
<dbReference type="OrthoDB" id="18453at2759"/>
<sequence length="273" mass="31701">MKTRELRIPLPMTVDDYLIAQNWSFNEQSRRETGGGEGVEIVKNEPFSGQSFLYGKYDTGQYTYKIYHVETKVPTLVRAIVKPIIGKNGFQLHEEAWNCYPYCKTVISNPGYMKDNFKVVLESIHLPDAGNTSNALGMDPEAYKKIDHVTLDIIADKCSLRDKAFDPVTYCSKKANLGPLNAKTWRETTQPIMTCYKFITVQFKWFGIQNKMENVILDQYTKMLLALHQQMWCWTDEWLGMTMDDIRKLEEDTKDELHNQIKEKQKRGTTNLD</sequence>
<dbReference type="STRING" id="6832.A0A553PKG7"/>
<keyword evidence="3" id="KW-1185">Reference proteome</keyword>
<dbReference type="InterPro" id="IPR055261">
    <property type="entry name" value="PI_transfer_N"/>
</dbReference>
<feature type="domain" description="Phosphatidylinositol transfer protein N-terminal" evidence="1">
    <location>
        <begin position="1"/>
        <end position="254"/>
    </location>
</feature>
<dbReference type="GO" id="GO:0008526">
    <property type="term" value="F:phosphatidylinositol transfer activity"/>
    <property type="evidence" value="ECO:0007669"/>
    <property type="project" value="TreeGrafter"/>
</dbReference>
<dbReference type="GO" id="GO:0035091">
    <property type="term" value="F:phosphatidylinositol binding"/>
    <property type="evidence" value="ECO:0007669"/>
    <property type="project" value="TreeGrafter"/>
</dbReference>
<dbReference type="InterPro" id="IPR023393">
    <property type="entry name" value="START-like_dom_sf"/>
</dbReference>
<evidence type="ECO:0000259" key="1">
    <source>
        <dbReference type="Pfam" id="PF02121"/>
    </source>
</evidence>
<comment type="caution">
    <text evidence="2">The sequence shown here is derived from an EMBL/GenBank/DDBJ whole genome shotgun (WGS) entry which is preliminary data.</text>
</comment>
<dbReference type="GO" id="GO:0071944">
    <property type="term" value="C:cell periphery"/>
    <property type="evidence" value="ECO:0007669"/>
    <property type="project" value="UniProtKB-ARBA"/>
</dbReference>
<dbReference type="InterPro" id="IPR001666">
    <property type="entry name" value="PI_transfer"/>
</dbReference>
<evidence type="ECO:0000313" key="2">
    <source>
        <dbReference type="EMBL" id="TRY78149.1"/>
    </source>
</evidence>